<accession>A0ABT8DFN0</accession>
<evidence type="ECO:0000313" key="4">
    <source>
        <dbReference type="Proteomes" id="UP001244787"/>
    </source>
</evidence>
<gene>
    <name evidence="3" type="ORF">QRD02_06560</name>
</gene>
<dbReference type="Proteomes" id="UP001244787">
    <property type="component" value="Unassembled WGS sequence"/>
</dbReference>
<keyword evidence="1" id="KW-1133">Transmembrane helix</keyword>
<organism evidence="3 4">
    <name type="scientific">Aequorivita aurantiaca</name>
    <dbReference type="NCBI Taxonomy" id="3053356"/>
    <lineage>
        <taxon>Bacteria</taxon>
        <taxon>Pseudomonadati</taxon>
        <taxon>Bacteroidota</taxon>
        <taxon>Flavobacteriia</taxon>
        <taxon>Flavobacteriales</taxon>
        <taxon>Flavobacteriaceae</taxon>
        <taxon>Aequorivita</taxon>
    </lineage>
</organism>
<dbReference type="InterPro" id="IPR011990">
    <property type="entry name" value="TPR-like_helical_dom_sf"/>
</dbReference>
<proteinExistence type="predicted"/>
<dbReference type="SUPFAM" id="SSF48452">
    <property type="entry name" value="TPR-like"/>
    <property type="match status" value="2"/>
</dbReference>
<keyword evidence="1" id="KW-0812">Transmembrane</keyword>
<dbReference type="Pfam" id="PF12770">
    <property type="entry name" value="CHAT"/>
    <property type="match status" value="1"/>
</dbReference>
<dbReference type="EMBL" id="JAUGQQ010000003">
    <property type="protein sequence ID" value="MDN3724038.1"/>
    <property type="molecule type" value="Genomic_DNA"/>
</dbReference>
<feature type="transmembrane region" description="Helical" evidence="1">
    <location>
        <begin position="987"/>
        <end position="1006"/>
    </location>
</feature>
<evidence type="ECO:0000259" key="2">
    <source>
        <dbReference type="Pfam" id="PF12770"/>
    </source>
</evidence>
<evidence type="ECO:0000256" key="1">
    <source>
        <dbReference type="SAM" id="Phobius"/>
    </source>
</evidence>
<dbReference type="Gene3D" id="1.25.40.10">
    <property type="entry name" value="Tetratricopeptide repeat domain"/>
    <property type="match status" value="2"/>
</dbReference>
<feature type="domain" description="CHAT" evidence="2">
    <location>
        <begin position="726"/>
        <end position="977"/>
    </location>
</feature>
<comment type="caution">
    <text evidence="3">The sequence shown here is derived from an EMBL/GenBank/DDBJ whole genome shotgun (WGS) entry which is preliminary data.</text>
</comment>
<reference evidence="3 4" key="1">
    <citation type="submission" date="2023-06" db="EMBL/GenBank/DDBJ databases">
        <authorList>
            <person name="Ye Y.-Q."/>
            <person name="Du Z.-J."/>
        </authorList>
    </citation>
    <scope>NUCLEOTIDE SEQUENCE [LARGE SCALE GENOMIC DNA]</scope>
    <source>
        <strain evidence="3 4">SDUM287046</strain>
    </source>
</reference>
<keyword evidence="1" id="KW-0472">Membrane</keyword>
<dbReference type="PANTHER" id="PTHR10098">
    <property type="entry name" value="RAPSYN-RELATED"/>
    <property type="match status" value="1"/>
</dbReference>
<protein>
    <submittedName>
        <fullName evidence="3">CHAT domain-containing protein</fullName>
    </submittedName>
</protein>
<sequence>MDEFSQAEILLKNAYKNGDYSGWKRADSIFHSMVLKNKFASDEQEILSHLYIIKINSAKDPEKDLKVLNNLIVKFSSKKNNYPELFEKLLFFKERARFKLNKPDAEDAVLRIIDEQLKSKNPDKFIVSWAYDLLGNDYYRKKDFGPSVEFFKKSIPYFNYPNTNQLYINALQSTGAAYYNVDKIDSSLFYMKKAYREIKKTRSKNYKRLGELAFNIGIINQGKTGEYIEAEDFLKEAISFEILAHGEESPILITYYSLLADNFYFLKDIEQAEFYANKAYFLATEIIKTESVYLRSLAAMSLSKVYTSKKQFNEARKLMDTVLEESIAFFGEQDKFTSQAYIDRAMIEIGAKNYKDAEPYLLQSAKVSEAIDRVYSRHASYAYLYELYLQNKEFEKALKYSKMSKNLMQQHLENDYKVKIITDLYIAEAYLGLKQLDSARVILEEVAKNLPLYENVSGLKIQLLALENAVLLENYKQNGSQSDLEKAYGNINKLIKQLIAGKRNYNYQESKIFYSKSIVPYIDKSLEICHIKYGKDKNPEVLNTIFKLMEINKSSILLDGITDFKLKTQKGIPETVMEDEAKTKKNLLAVNETIDKIKTDTAINSRKLSALYDKQLALNNRIDSIEKHLENEFPDYYNSRNLSEAKSLDFYQTNILRKNQCIVEYYLSDERLYRLVISKNEINFKEIPNSKNIIAQVENLMVNLLQREQIDDLRNIIGTSLLPIFADSIEEIIFIVDGSLSQLPFEILDYNNTYLLQNYHISYAGSLQLYQEQVEIHRRERINVDWLGFAPDYKDNFLSANKEEVQMIGNLMEGKYSLGPEATKQNFLDLGSQASILHLATHTSLDKANPMLNKMIFYDNGKDPFELTASEIYGLKLQSDLAVLSSCETGGGNYENDGIMSMSRAFAYAGVPSTVMSLWKVPDAQTSIIMINFYKNLEKGQNKNEALANAKLHYLENVKQPELKHPYYWAGFVVSGDISPIKYGFSWWWYVLLAGIILIVIFILFIRKNQSNFFKSSNDSF</sequence>
<evidence type="ECO:0000313" key="3">
    <source>
        <dbReference type="EMBL" id="MDN3724038.1"/>
    </source>
</evidence>
<dbReference type="InterPro" id="IPR024983">
    <property type="entry name" value="CHAT_dom"/>
</dbReference>
<name>A0ABT8DFN0_9FLAO</name>
<keyword evidence="4" id="KW-1185">Reference proteome</keyword>